<dbReference type="GO" id="GO:0009307">
    <property type="term" value="P:DNA restriction-modification system"/>
    <property type="evidence" value="ECO:0007669"/>
    <property type="project" value="UniProtKB-KW"/>
</dbReference>
<dbReference type="HOGENOM" id="CLU_021095_0_1_5"/>
<dbReference type="EMBL" id="CP001016">
    <property type="protein sequence ID" value="ACB96245.1"/>
    <property type="molecule type" value="Genomic_DNA"/>
</dbReference>
<evidence type="ECO:0000313" key="6">
    <source>
        <dbReference type="Proteomes" id="UP000001695"/>
    </source>
</evidence>
<dbReference type="Gene3D" id="1.10.287.1120">
    <property type="entry name" value="Bipartite methylase S protein"/>
    <property type="match status" value="1"/>
</dbReference>
<dbReference type="AlphaFoldDB" id="B2IJC7"/>
<protein>
    <submittedName>
        <fullName evidence="5">Restriction modification system DNA specificity domain</fullName>
    </submittedName>
</protein>
<dbReference type="InterPro" id="IPR044946">
    <property type="entry name" value="Restrct_endonuc_typeI_TRD_sf"/>
</dbReference>
<keyword evidence="6" id="KW-1185">Reference proteome</keyword>
<comment type="similarity">
    <text evidence="1">Belongs to the type-I restriction system S methylase family.</text>
</comment>
<keyword evidence="3" id="KW-0238">DNA-binding</keyword>
<dbReference type="eggNOG" id="COG0732">
    <property type="taxonomic scope" value="Bacteria"/>
</dbReference>
<accession>B2IJC7</accession>
<dbReference type="Gene3D" id="3.90.220.20">
    <property type="entry name" value="DNA methylase specificity domains"/>
    <property type="match status" value="2"/>
</dbReference>
<dbReference type="REBASE" id="17762">
    <property type="entry name" value="S.BinDORF2672P"/>
</dbReference>
<dbReference type="InterPro" id="IPR052021">
    <property type="entry name" value="Type-I_RS_S_subunit"/>
</dbReference>
<evidence type="ECO:0000256" key="2">
    <source>
        <dbReference type="ARBA" id="ARBA00022747"/>
    </source>
</evidence>
<dbReference type="Proteomes" id="UP000001695">
    <property type="component" value="Chromosome"/>
</dbReference>
<reference evidence="6" key="1">
    <citation type="submission" date="2008-03" db="EMBL/GenBank/DDBJ databases">
        <title>Complete sequence of chromosome of Beijerinckia indica subsp. indica ATCC 9039.</title>
        <authorList>
            <consortium name="US DOE Joint Genome Institute"/>
            <person name="Copeland A."/>
            <person name="Lucas S."/>
            <person name="Lapidus A."/>
            <person name="Glavina del Rio T."/>
            <person name="Dalin E."/>
            <person name="Tice H."/>
            <person name="Bruce D."/>
            <person name="Goodwin L."/>
            <person name="Pitluck S."/>
            <person name="LaButti K."/>
            <person name="Schmutz J."/>
            <person name="Larimer F."/>
            <person name="Land M."/>
            <person name="Hauser L."/>
            <person name="Kyrpides N."/>
            <person name="Mikhailova N."/>
            <person name="Dunfield P.F."/>
            <person name="Dedysh S.N."/>
            <person name="Liesack W."/>
            <person name="Saw J.H."/>
            <person name="Alam M."/>
            <person name="Chen Y."/>
            <person name="Murrell J.C."/>
            <person name="Richardson P."/>
        </authorList>
    </citation>
    <scope>NUCLEOTIDE SEQUENCE [LARGE SCALE GENOMIC DNA]</scope>
    <source>
        <strain evidence="6">ATCC 9039 / DSM 1715 / NCIMB 8712</strain>
    </source>
</reference>
<organism evidence="5 6">
    <name type="scientific">Beijerinckia indica subsp. indica (strain ATCC 9039 / DSM 1715 / NCIMB 8712)</name>
    <dbReference type="NCBI Taxonomy" id="395963"/>
    <lineage>
        <taxon>Bacteria</taxon>
        <taxon>Pseudomonadati</taxon>
        <taxon>Pseudomonadota</taxon>
        <taxon>Alphaproteobacteria</taxon>
        <taxon>Hyphomicrobiales</taxon>
        <taxon>Beijerinckiaceae</taxon>
        <taxon>Beijerinckia</taxon>
    </lineage>
</organism>
<evidence type="ECO:0000256" key="1">
    <source>
        <dbReference type="ARBA" id="ARBA00010923"/>
    </source>
</evidence>
<dbReference type="SUPFAM" id="SSF116734">
    <property type="entry name" value="DNA methylase specificity domain"/>
    <property type="match status" value="2"/>
</dbReference>
<feature type="domain" description="Type I restriction modification DNA specificity" evidence="4">
    <location>
        <begin position="14"/>
        <end position="184"/>
    </location>
</feature>
<dbReference type="PANTHER" id="PTHR30408:SF12">
    <property type="entry name" value="TYPE I RESTRICTION ENZYME MJAVIII SPECIFICITY SUBUNIT"/>
    <property type="match status" value="1"/>
</dbReference>
<dbReference type="STRING" id="395963.Bind_2673"/>
<keyword evidence="2" id="KW-0680">Restriction system</keyword>
<reference evidence="5 6" key="2">
    <citation type="journal article" date="2010" name="J. Bacteriol.">
        <title>Complete genome sequence of Beijerinckia indica subsp. indica.</title>
        <authorList>
            <person name="Tamas I."/>
            <person name="Dedysh S.N."/>
            <person name="Liesack W."/>
            <person name="Stott M.B."/>
            <person name="Alam M."/>
            <person name="Murrell J.C."/>
            <person name="Dunfield P.F."/>
        </authorList>
    </citation>
    <scope>NUCLEOTIDE SEQUENCE [LARGE SCALE GENOMIC DNA]</scope>
    <source>
        <strain evidence="6">ATCC 9039 / DSM 1715 / NCIMB 8712</strain>
    </source>
</reference>
<evidence type="ECO:0000313" key="5">
    <source>
        <dbReference type="EMBL" id="ACB96245.1"/>
    </source>
</evidence>
<proteinExistence type="inferred from homology"/>
<sequence>MKNGYKQTEVGMIPEDWKIASVSSFGKVVTGGTPPTTNRSFWNGFYPWVTPTDISSDRDIYLTERCITDAGMKVSGSLPANSVLVTCIASIGKNAVLKTFGSCNQQINAIIPNGRHDSIFIYYLIEFNKNRLLSKAGITATSIISKSLFESIVFAVPPTLEEQRAIAAALGDADALIASLEALIAKKRDIKQAAMQQLLTGKTRLPGFSGKWVEHDFNEIFNFLRNGSNSRSDLSENGDVGYIHYGDIHSSPSAFMDFSKGTFIRISNHKVSNLPRVHDGDLIIADASEDYNGIGKSVEVRGISDTEVVAGLHTLLLRGKRELLSDGFKGYLQFVPALKSALIRIANGISVYGISKTNVKAISVLLPPIDEQSAIASVLSDMDAEITALETKRDKAHAVKQGMMQELLTGRIRLI</sequence>
<evidence type="ECO:0000259" key="4">
    <source>
        <dbReference type="Pfam" id="PF01420"/>
    </source>
</evidence>
<dbReference type="InterPro" id="IPR000055">
    <property type="entry name" value="Restrct_endonuc_typeI_TRD"/>
</dbReference>
<dbReference type="RefSeq" id="WP_012385596.1">
    <property type="nucleotide sequence ID" value="NC_010581.1"/>
</dbReference>
<name>B2IJC7_BEII9</name>
<dbReference type="PANTHER" id="PTHR30408">
    <property type="entry name" value="TYPE-1 RESTRICTION ENZYME ECOKI SPECIFICITY PROTEIN"/>
    <property type="match status" value="1"/>
</dbReference>
<dbReference type="Pfam" id="PF01420">
    <property type="entry name" value="Methylase_S"/>
    <property type="match status" value="2"/>
</dbReference>
<feature type="domain" description="Type I restriction modification DNA specificity" evidence="4">
    <location>
        <begin position="211"/>
        <end position="393"/>
    </location>
</feature>
<dbReference type="GO" id="GO:0003677">
    <property type="term" value="F:DNA binding"/>
    <property type="evidence" value="ECO:0007669"/>
    <property type="project" value="UniProtKB-KW"/>
</dbReference>
<dbReference type="CDD" id="cd17286">
    <property type="entry name" value="RMtype1_S_Lla161ORF747P_TRD1-CR1_like"/>
    <property type="match status" value="1"/>
</dbReference>
<dbReference type="OrthoDB" id="164285at2"/>
<dbReference type="KEGG" id="bid:Bind_2673"/>
<gene>
    <name evidence="5" type="ordered locus">Bind_2673</name>
</gene>
<evidence type="ECO:0000256" key="3">
    <source>
        <dbReference type="ARBA" id="ARBA00023125"/>
    </source>
</evidence>